<feature type="transmembrane region" description="Helical" evidence="4">
    <location>
        <begin position="21"/>
        <end position="40"/>
    </location>
</feature>
<sequence length="434" mass="48185">MKEINPYLCTRMEQMEEKQPYDVIVVGAGAAGMMAAGTAARNGLRVLLIEKMEKSGRKVRITGKGRCNVTNARPAEEFAEQVRTNADFFAQAFAEFNNRAAIKFFERAGVKLEIERGERVFPKSGKAWDIANALLEYCFENGVKLIYDTRVTEIMTLGNKVFGVKYINKRGFERKEECSQVILATGGVSYPATGSTGDGYAFAADLGHTIEPLRPSLTPLVSSHAQIRHLDKVLLRNVRATLYIDNEPVREEFGEIGFSDRGIEGAVALRMSRDAVDALIDGKRVKLTLDLKPALTEEVLRDRIARELAELAPTEFFGELLRKLVPKPLVMPLAQEIDVRANCYVSKLTEEQITRLVRTLKGLTFPITDYAPFEYAVTTAGGVRCEEVNPYTMESLKIKGLYFAGEVLDLDANTGGYNLQIAFSTGRLAGMLKK</sequence>
<dbReference type="EMBL" id="FNRI01000001">
    <property type="protein sequence ID" value="SDZ93723.1"/>
    <property type="molecule type" value="Genomic_DNA"/>
</dbReference>
<evidence type="ECO:0000256" key="4">
    <source>
        <dbReference type="SAM" id="Phobius"/>
    </source>
</evidence>
<dbReference type="SUPFAM" id="SSF51905">
    <property type="entry name" value="FAD/NAD(P)-binding domain"/>
    <property type="match status" value="1"/>
</dbReference>
<evidence type="ECO:0000259" key="6">
    <source>
        <dbReference type="Pfam" id="PF22780"/>
    </source>
</evidence>
<dbReference type="InterPro" id="IPR057661">
    <property type="entry name" value="RsdA/BaiN/AoA(So)_Rossmann"/>
</dbReference>
<dbReference type="Gene3D" id="3.50.50.60">
    <property type="entry name" value="FAD/NAD(P)-binding domain"/>
    <property type="match status" value="1"/>
</dbReference>
<dbReference type="PRINTS" id="PR00411">
    <property type="entry name" value="PNDRDTASEI"/>
</dbReference>
<evidence type="ECO:0000259" key="5">
    <source>
        <dbReference type="Pfam" id="PF03486"/>
    </source>
</evidence>
<keyword evidence="4" id="KW-0812">Transmembrane</keyword>
<evidence type="ECO:0000313" key="8">
    <source>
        <dbReference type="Proteomes" id="UP000183253"/>
    </source>
</evidence>
<dbReference type="SUPFAM" id="SSF160996">
    <property type="entry name" value="HI0933 insert domain-like"/>
    <property type="match status" value="1"/>
</dbReference>
<evidence type="ECO:0008006" key="9">
    <source>
        <dbReference type="Google" id="ProtNLM"/>
    </source>
</evidence>
<feature type="domain" description="RsdA/BaiN/AoA(So)-like insert" evidence="6">
    <location>
        <begin position="214"/>
        <end position="376"/>
    </location>
</feature>
<comment type="cofactor">
    <cofactor evidence="1">
        <name>FAD</name>
        <dbReference type="ChEBI" id="CHEBI:57692"/>
    </cofactor>
</comment>
<dbReference type="InterPro" id="IPR036188">
    <property type="entry name" value="FAD/NAD-bd_sf"/>
</dbReference>
<dbReference type="Pfam" id="PF22780">
    <property type="entry name" value="HI0933_like_1st"/>
    <property type="match status" value="1"/>
</dbReference>
<proteinExistence type="predicted"/>
<dbReference type="Gene3D" id="2.40.30.10">
    <property type="entry name" value="Translation factors"/>
    <property type="match status" value="1"/>
</dbReference>
<name>A0A1H3X394_9BACT</name>
<gene>
    <name evidence="7" type="ORF">SAMN05444145_10190</name>
</gene>
<protein>
    <recommendedName>
        <fullName evidence="9">Aminoacetone oxidase family FAD-binding enzyme</fullName>
    </recommendedName>
</protein>
<evidence type="ECO:0000256" key="1">
    <source>
        <dbReference type="ARBA" id="ARBA00001974"/>
    </source>
</evidence>
<dbReference type="Gene3D" id="1.10.8.260">
    <property type="entry name" value="HI0933 insert domain-like"/>
    <property type="match status" value="1"/>
</dbReference>
<keyword evidence="2" id="KW-0285">Flavoprotein</keyword>
<dbReference type="AlphaFoldDB" id="A0A1H3X394"/>
<dbReference type="InterPro" id="IPR004792">
    <property type="entry name" value="BaiN-like"/>
</dbReference>
<dbReference type="NCBIfam" id="TIGR00275">
    <property type="entry name" value="aminoacetone oxidase family FAD-binding enzyme"/>
    <property type="match status" value="1"/>
</dbReference>
<dbReference type="InterPro" id="IPR055178">
    <property type="entry name" value="RsdA/BaiN/AoA(So)-like_dom"/>
</dbReference>
<keyword evidence="8" id="KW-1185">Reference proteome</keyword>
<dbReference type="PRINTS" id="PR00368">
    <property type="entry name" value="FADPNR"/>
</dbReference>
<feature type="domain" description="RsdA/BaiN/AoA(So)-like Rossmann fold-like" evidence="5">
    <location>
        <begin position="22"/>
        <end position="431"/>
    </location>
</feature>
<dbReference type="Proteomes" id="UP000183253">
    <property type="component" value="Unassembled WGS sequence"/>
</dbReference>
<evidence type="ECO:0000256" key="2">
    <source>
        <dbReference type="ARBA" id="ARBA00022630"/>
    </source>
</evidence>
<evidence type="ECO:0000313" key="7">
    <source>
        <dbReference type="EMBL" id="SDZ93723.1"/>
    </source>
</evidence>
<keyword evidence="4" id="KW-1133">Transmembrane helix</keyword>
<dbReference type="InterPro" id="IPR023166">
    <property type="entry name" value="BaiN-like_dom_sf"/>
</dbReference>
<keyword evidence="4" id="KW-0472">Membrane</keyword>
<dbReference type="STRING" id="1033731.SAMN05444145_10190"/>
<evidence type="ECO:0000256" key="3">
    <source>
        <dbReference type="ARBA" id="ARBA00022827"/>
    </source>
</evidence>
<keyword evidence="3" id="KW-0274">FAD</keyword>
<dbReference type="PANTHER" id="PTHR42887">
    <property type="entry name" value="OS12G0638800 PROTEIN"/>
    <property type="match status" value="1"/>
</dbReference>
<dbReference type="Pfam" id="PF03486">
    <property type="entry name" value="HI0933_like"/>
    <property type="match status" value="1"/>
</dbReference>
<accession>A0A1H3X394</accession>
<reference evidence="7 8" key="1">
    <citation type="submission" date="2016-10" db="EMBL/GenBank/DDBJ databases">
        <authorList>
            <person name="de Groot N.N."/>
        </authorList>
    </citation>
    <scope>NUCLEOTIDE SEQUENCE [LARGE SCALE GENOMIC DNA]</scope>
    <source>
        <strain evidence="7 8">DSM 25383</strain>
    </source>
</reference>
<dbReference type="PANTHER" id="PTHR42887:SF2">
    <property type="entry name" value="OS12G0638800 PROTEIN"/>
    <property type="match status" value="1"/>
</dbReference>
<organism evidence="7 8">
    <name type="scientific">Alistipes timonensis JC136</name>
    <dbReference type="NCBI Taxonomy" id="1033731"/>
    <lineage>
        <taxon>Bacteria</taxon>
        <taxon>Pseudomonadati</taxon>
        <taxon>Bacteroidota</taxon>
        <taxon>Bacteroidia</taxon>
        <taxon>Bacteroidales</taxon>
        <taxon>Rikenellaceae</taxon>
        <taxon>Alistipes</taxon>
    </lineage>
</organism>